<dbReference type="InterPro" id="IPR012349">
    <property type="entry name" value="Split_barrel_FMN-bd"/>
</dbReference>
<reference evidence="2" key="1">
    <citation type="submission" date="2023-03" db="EMBL/GenBank/DDBJ databases">
        <authorList>
            <person name="Steffen K."/>
            <person name="Cardenas P."/>
        </authorList>
    </citation>
    <scope>NUCLEOTIDE SEQUENCE</scope>
</reference>
<dbReference type="SUPFAM" id="SSF50475">
    <property type="entry name" value="FMN-binding split barrel"/>
    <property type="match status" value="1"/>
</dbReference>
<comment type="caution">
    <text evidence="2">The sequence shown here is derived from an EMBL/GenBank/DDBJ whole genome shotgun (WGS) entry which is preliminary data.</text>
</comment>
<dbReference type="Pfam" id="PF04075">
    <property type="entry name" value="F420H2_quin_red"/>
    <property type="match status" value="1"/>
</dbReference>
<dbReference type="EMBL" id="CASHTH010000354">
    <property type="protein sequence ID" value="CAI7998927.1"/>
    <property type="molecule type" value="Genomic_DNA"/>
</dbReference>
<accession>A0AA35W342</accession>
<proteinExistence type="predicted"/>
<evidence type="ECO:0000313" key="3">
    <source>
        <dbReference type="Proteomes" id="UP001174909"/>
    </source>
</evidence>
<feature type="signal peptide" evidence="1">
    <location>
        <begin position="1"/>
        <end position="18"/>
    </location>
</feature>
<feature type="chain" id="PRO_5041368409" description="DUF385 domain-containing protein" evidence="1">
    <location>
        <begin position="19"/>
        <end position="149"/>
    </location>
</feature>
<gene>
    <name evidence="2" type="ORF">GBAR_LOCUS2568</name>
</gene>
<dbReference type="InterPro" id="IPR004378">
    <property type="entry name" value="F420H2_quin_Rdtase"/>
</dbReference>
<sequence length="149" mass="16755">MRLTRKWFAVINPLMALALRSPLHFLFSDNIMLLTFTGRSSGRAYTTPVRYIRGNGAIRCFTSQRTRWWRNMIGGASVTLHVGGETKNCKAEAVFNDPKGIQPALDAYLRRFPQDAVYHNVRLNADRTPNTADLALAAYTAVLIRIEVG</sequence>
<evidence type="ECO:0000313" key="2">
    <source>
        <dbReference type="EMBL" id="CAI7998927.1"/>
    </source>
</evidence>
<dbReference type="Proteomes" id="UP001174909">
    <property type="component" value="Unassembled WGS sequence"/>
</dbReference>
<dbReference type="Gene3D" id="2.30.110.10">
    <property type="entry name" value="Electron Transport, Fmn-binding Protein, Chain A"/>
    <property type="match status" value="1"/>
</dbReference>
<name>A0AA35W342_GEOBA</name>
<evidence type="ECO:0008006" key="4">
    <source>
        <dbReference type="Google" id="ProtNLM"/>
    </source>
</evidence>
<dbReference type="AlphaFoldDB" id="A0AA35W342"/>
<evidence type="ECO:0000256" key="1">
    <source>
        <dbReference type="SAM" id="SignalP"/>
    </source>
</evidence>
<dbReference type="GO" id="GO:0016491">
    <property type="term" value="F:oxidoreductase activity"/>
    <property type="evidence" value="ECO:0007669"/>
    <property type="project" value="InterPro"/>
</dbReference>
<protein>
    <recommendedName>
        <fullName evidence="4">DUF385 domain-containing protein</fullName>
    </recommendedName>
</protein>
<keyword evidence="1" id="KW-0732">Signal</keyword>
<keyword evidence="3" id="KW-1185">Reference proteome</keyword>
<organism evidence="2 3">
    <name type="scientific">Geodia barretti</name>
    <name type="common">Barrett's horny sponge</name>
    <dbReference type="NCBI Taxonomy" id="519541"/>
    <lineage>
        <taxon>Eukaryota</taxon>
        <taxon>Metazoa</taxon>
        <taxon>Porifera</taxon>
        <taxon>Demospongiae</taxon>
        <taxon>Heteroscleromorpha</taxon>
        <taxon>Tetractinellida</taxon>
        <taxon>Astrophorina</taxon>
        <taxon>Geodiidae</taxon>
        <taxon>Geodia</taxon>
    </lineage>
</organism>